<dbReference type="InterPro" id="IPR000711">
    <property type="entry name" value="ATPase_OSCP/dsu"/>
</dbReference>
<dbReference type="HAMAP" id="MF_01416">
    <property type="entry name" value="ATP_synth_delta_bact"/>
    <property type="match status" value="1"/>
</dbReference>
<gene>
    <name evidence="7" type="ORF">GUJ93_ZPchr0006g45641</name>
</gene>
<name>A0A8J5SI42_ZIZPA</name>
<dbReference type="NCBIfam" id="TIGR01145">
    <property type="entry name" value="ATP_synt_delta"/>
    <property type="match status" value="1"/>
</dbReference>
<sequence>MAARQLRSGLPLLRAHLAQGSRGFASQVAKPAGKEIKVPQALYGGTGNYASALFLTAAKGNVLDKVESEVLDVVEASKRSPLFSQFIKDSSVPKETRVKAITQIFAEAGFSDITKNFLAVLADNGRLKHIERIAERYVELTMAHRGDVKVIVRTVIPLPEKDEQELKETLQDILGKNKNILIEQKIDQSIMGGLVIQFGQKVFDMSIKTRAKQMEMFLRQPLDF</sequence>
<proteinExistence type="inferred from homology"/>
<dbReference type="InterPro" id="IPR020781">
    <property type="entry name" value="ATPase_OSCP/d_CS"/>
</dbReference>
<organism evidence="7 8">
    <name type="scientific">Zizania palustris</name>
    <name type="common">Northern wild rice</name>
    <dbReference type="NCBI Taxonomy" id="103762"/>
    <lineage>
        <taxon>Eukaryota</taxon>
        <taxon>Viridiplantae</taxon>
        <taxon>Streptophyta</taxon>
        <taxon>Embryophyta</taxon>
        <taxon>Tracheophyta</taxon>
        <taxon>Spermatophyta</taxon>
        <taxon>Magnoliopsida</taxon>
        <taxon>Liliopsida</taxon>
        <taxon>Poales</taxon>
        <taxon>Poaceae</taxon>
        <taxon>BOP clade</taxon>
        <taxon>Oryzoideae</taxon>
        <taxon>Oryzeae</taxon>
        <taxon>Zizaniinae</taxon>
        <taxon>Zizania</taxon>
    </lineage>
</organism>
<dbReference type="PROSITE" id="PS00389">
    <property type="entry name" value="ATPASE_DELTA"/>
    <property type="match status" value="1"/>
</dbReference>
<reference evidence="7" key="1">
    <citation type="journal article" date="2021" name="bioRxiv">
        <title>Whole Genome Assembly and Annotation of Northern Wild Rice, Zizania palustris L., Supports a Whole Genome Duplication in the Zizania Genus.</title>
        <authorList>
            <person name="Haas M."/>
            <person name="Kono T."/>
            <person name="Macchietto M."/>
            <person name="Millas R."/>
            <person name="McGilp L."/>
            <person name="Shao M."/>
            <person name="Duquette J."/>
            <person name="Hirsch C.N."/>
            <person name="Kimball J."/>
        </authorList>
    </citation>
    <scope>NUCLEOTIDE SEQUENCE</scope>
    <source>
        <tissue evidence="7">Fresh leaf tissue</tissue>
    </source>
</reference>
<comment type="subcellular location">
    <subcellularLocation>
        <location evidence="1">Membrane</location>
    </subcellularLocation>
</comment>
<keyword evidence="2" id="KW-0813">Transport</keyword>
<evidence type="ECO:0000256" key="3">
    <source>
        <dbReference type="ARBA" id="ARBA00022781"/>
    </source>
</evidence>
<accession>A0A8J5SI42</accession>
<dbReference type="EMBL" id="JAAALK010000283">
    <property type="protein sequence ID" value="KAG8075140.1"/>
    <property type="molecule type" value="Genomic_DNA"/>
</dbReference>
<evidence type="ECO:0008006" key="9">
    <source>
        <dbReference type="Google" id="ProtNLM"/>
    </source>
</evidence>
<protein>
    <recommendedName>
        <fullName evidence="9">ATP synthase subunit O, mitochondrial</fullName>
    </recommendedName>
</protein>
<dbReference type="OrthoDB" id="1262810at2759"/>
<dbReference type="GO" id="GO:0046933">
    <property type="term" value="F:proton-transporting ATP synthase activity, rotational mechanism"/>
    <property type="evidence" value="ECO:0007669"/>
    <property type="project" value="InterPro"/>
</dbReference>
<evidence type="ECO:0000256" key="5">
    <source>
        <dbReference type="ARBA" id="ARBA00023136"/>
    </source>
</evidence>
<evidence type="ECO:0000313" key="7">
    <source>
        <dbReference type="EMBL" id="KAG8075140.1"/>
    </source>
</evidence>
<dbReference type="PANTHER" id="PTHR11910">
    <property type="entry name" value="ATP SYNTHASE DELTA CHAIN"/>
    <property type="match status" value="1"/>
</dbReference>
<keyword evidence="6" id="KW-0066">ATP synthesis</keyword>
<evidence type="ECO:0000256" key="4">
    <source>
        <dbReference type="ARBA" id="ARBA00023065"/>
    </source>
</evidence>
<comment type="caution">
    <text evidence="7">The sequence shown here is derived from an EMBL/GenBank/DDBJ whole genome shotgun (WGS) entry which is preliminary data.</text>
</comment>
<keyword evidence="3" id="KW-0375">Hydrogen ion transport</keyword>
<keyword evidence="4" id="KW-0406">Ion transport</keyword>
<evidence type="ECO:0000313" key="8">
    <source>
        <dbReference type="Proteomes" id="UP000729402"/>
    </source>
</evidence>
<dbReference type="Proteomes" id="UP000729402">
    <property type="component" value="Unassembled WGS sequence"/>
</dbReference>
<dbReference type="AlphaFoldDB" id="A0A8J5SI42"/>
<dbReference type="Pfam" id="PF00213">
    <property type="entry name" value="OSCP"/>
    <property type="match status" value="1"/>
</dbReference>
<keyword evidence="8" id="KW-1185">Reference proteome</keyword>
<keyword evidence="5" id="KW-0472">Membrane</keyword>
<reference evidence="7" key="2">
    <citation type="submission" date="2021-02" db="EMBL/GenBank/DDBJ databases">
        <authorList>
            <person name="Kimball J.A."/>
            <person name="Haas M.W."/>
            <person name="Macchietto M."/>
            <person name="Kono T."/>
            <person name="Duquette J."/>
            <person name="Shao M."/>
        </authorList>
    </citation>
    <scope>NUCLEOTIDE SEQUENCE</scope>
    <source>
        <tissue evidence="7">Fresh leaf tissue</tissue>
    </source>
</reference>
<evidence type="ECO:0000256" key="2">
    <source>
        <dbReference type="ARBA" id="ARBA00022448"/>
    </source>
</evidence>
<dbReference type="GO" id="GO:0016020">
    <property type="term" value="C:membrane"/>
    <property type="evidence" value="ECO:0007669"/>
    <property type="project" value="UniProtKB-SubCell"/>
</dbReference>
<evidence type="ECO:0000256" key="6">
    <source>
        <dbReference type="ARBA" id="ARBA00023310"/>
    </source>
</evidence>
<evidence type="ECO:0000256" key="1">
    <source>
        <dbReference type="ARBA" id="ARBA00004370"/>
    </source>
</evidence>